<dbReference type="EMBL" id="RQTC01000142">
    <property type="protein sequence ID" value="RZH92776.1"/>
    <property type="molecule type" value="Genomic_DNA"/>
</dbReference>
<dbReference type="EMBL" id="CACTOE010000002">
    <property type="protein sequence ID" value="CAA4079975.1"/>
    <property type="molecule type" value="Genomic_DNA"/>
</dbReference>
<evidence type="ECO:0000313" key="16">
    <source>
        <dbReference type="EMBL" id="MVK34846.1"/>
    </source>
</evidence>
<dbReference type="Proteomes" id="UP000442782">
    <property type="component" value="Unassembled WGS sequence"/>
</dbReference>
<evidence type="ECO:0000313" key="5">
    <source>
        <dbReference type="EMBL" id="ATC71228.1"/>
    </source>
</evidence>
<dbReference type="Proteomes" id="UP000254116">
    <property type="component" value="Unassembled WGS sequence"/>
</dbReference>
<dbReference type="Proteomes" id="UP000217245">
    <property type="component" value="Chromosome"/>
</dbReference>
<evidence type="ECO:0000313" key="26">
    <source>
        <dbReference type="Proteomes" id="UP000294017"/>
    </source>
</evidence>
<evidence type="ECO:0000313" key="6">
    <source>
        <dbReference type="EMBL" id="CAA4078578.1"/>
    </source>
</evidence>
<dbReference type="Pfam" id="PF04203">
    <property type="entry name" value="Sortase"/>
    <property type="match status" value="1"/>
</dbReference>
<evidence type="ECO:0000313" key="17">
    <source>
        <dbReference type="EMBL" id="MVM10399.1"/>
    </source>
</evidence>
<evidence type="ECO:0000313" key="19">
    <source>
        <dbReference type="EMBL" id="NUY12391.1"/>
    </source>
</evidence>
<reference evidence="15" key="9">
    <citation type="submission" date="2023-08" db="EMBL/GenBank/DDBJ databases">
        <authorList>
            <person name="Zhao H."/>
            <person name="Wang X."/>
        </authorList>
    </citation>
    <scope>NUCLEOTIDE SEQUENCE</scope>
    <source>
        <strain evidence="15">NC-4</strain>
    </source>
</reference>
<gene>
    <name evidence="17" type="primary">srtB</name>
    <name evidence="5" type="ORF">CNH36_06030</name>
    <name evidence="20" type="ORF">EIG94_08855</name>
    <name evidence="21" type="ORF">EIH03_09935</name>
    <name evidence="16" type="ORF">GO814_06800</name>
    <name evidence="17" type="ORF">GO942_06810</name>
    <name evidence="19" type="ORF">GQX37_07505</name>
    <name evidence="18" type="ORF">GZ130_04025</name>
    <name evidence="15" type="ORF">LB359_03030</name>
    <name evidence="22" type="ORF">NCTC10702_01792</name>
    <name evidence="14" type="ORF">NCTC13131_00507</name>
    <name evidence="7" type="ORF">SAMEA1029512_00311</name>
    <name evidence="6" type="ORF">SAMEA1029528_00291</name>
    <name evidence="8" type="ORF">SAMEA2078260_00337</name>
    <name evidence="10" type="ORF">SAMEA2078588_00283</name>
    <name evidence="11" type="ORF">SAMEA2080344_00027</name>
    <name evidence="9" type="ORF">SAMEA2081063_00027</name>
    <name evidence="12" type="ORF">SAMEA4008575_00027</name>
    <name evidence="13" type="ORF">SAMEA70146418_01778</name>
</gene>
<dbReference type="NCBIfam" id="TIGR03064">
    <property type="entry name" value="sortase_srtB"/>
    <property type="match status" value="1"/>
</dbReference>
<feature type="active site" description="Acyl-thioester intermediate" evidence="2">
    <location>
        <position position="223"/>
    </location>
</feature>
<dbReference type="EMBL" id="CAIGXB010000001">
    <property type="protein sequence ID" value="CAC5770127.1"/>
    <property type="molecule type" value="Genomic_DNA"/>
</dbReference>
<dbReference type="EMBL" id="CP023391">
    <property type="protein sequence ID" value="ATC71228.1"/>
    <property type="molecule type" value="Genomic_DNA"/>
</dbReference>
<evidence type="ECO:0000313" key="7">
    <source>
        <dbReference type="EMBL" id="CAA4079975.1"/>
    </source>
</evidence>
<evidence type="ECO:0000313" key="35">
    <source>
        <dbReference type="Proteomes" id="UP000478867"/>
    </source>
</evidence>
<accession>A0A0D6HUN3</accession>
<dbReference type="Proteomes" id="UP000505390">
    <property type="component" value="Unassembled WGS sequence"/>
</dbReference>
<dbReference type="Proteomes" id="UP000547874">
    <property type="component" value="Unassembled WGS sequence"/>
</dbReference>
<dbReference type="EMBL" id="CACTPI010000001">
    <property type="protein sequence ID" value="CAA4078578.1"/>
    <property type="molecule type" value="Genomic_DNA"/>
</dbReference>
<evidence type="ECO:0000313" key="33">
    <source>
        <dbReference type="Proteomes" id="UP000466646"/>
    </source>
</evidence>
<reference evidence="27 28" key="5">
    <citation type="submission" date="2019-12" db="EMBL/GenBank/DDBJ databases">
        <authorList>
            <consortium name="Pathogen Informatics"/>
        </authorList>
    </citation>
    <scope>NUCLEOTIDE SEQUENCE [LARGE SCALE GENOMIC DNA]</scope>
    <source>
        <strain evidence="13 37">MOS105</strain>
        <strain evidence="14">NCTC13131</strain>
        <strain evidence="6 30">S040_N01_C01</strain>
        <strain evidence="7 28">S087_N01_C01</strain>
        <strain evidence="12 36">SG160</strain>
        <strain evidence="10 32">T012_N10_C04</strain>
        <strain evidence="8 27">T012_N16_C08</strain>
        <strain evidence="9 29">T065_N03_C06</strain>
        <strain evidence="11 31">T197_A02_C01</strain>
    </source>
</reference>
<dbReference type="InterPro" id="IPR009835">
    <property type="entry name" value="SrtB"/>
</dbReference>
<organism evidence="17 35">
    <name type="scientific">Staphylococcus aureus</name>
    <dbReference type="NCBI Taxonomy" id="1280"/>
    <lineage>
        <taxon>Bacteria</taxon>
        <taxon>Bacillati</taxon>
        <taxon>Bacillota</taxon>
        <taxon>Bacilli</taxon>
        <taxon>Bacillales</taxon>
        <taxon>Staphylococcaceae</taxon>
        <taxon>Staphylococcus</taxon>
    </lineage>
</organism>
<evidence type="ECO:0000313" key="10">
    <source>
        <dbReference type="EMBL" id="CAA6042625.1"/>
    </source>
</evidence>
<evidence type="ECO:0000313" key="15">
    <source>
        <dbReference type="EMBL" id="MCE3361330.1"/>
    </source>
</evidence>
<evidence type="ECO:0000313" key="13">
    <source>
        <dbReference type="EMBL" id="CAC8219680.1"/>
    </source>
</evidence>
<evidence type="ECO:0000313" key="29">
    <source>
        <dbReference type="Proteomes" id="UP000443506"/>
    </source>
</evidence>
<evidence type="ECO:0000256" key="1">
    <source>
        <dbReference type="ARBA" id="ARBA00022801"/>
    </source>
</evidence>
<dbReference type="EMBL" id="CACURZ010000001">
    <property type="protein sequence ID" value="CAA6297406.1"/>
    <property type="molecule type" value="Genomic_DNA"/>
</dbReference>
<reference evidence="15" key="8">
    <citation type="journal article" date="2021" name="Front Med (Lausanne)">
        <title>The Prevalence and Determinants of Fusidic Acid Resistance Among Methicillin-Resistant Staphylococcus aureus Clinical Isolates in China.</title>
        <authorList>
            <person name="Zhao H."/>
            <person name="Wang X."/>
            <person name="Wang B."/>
            <person name="Xu Y."/>
            <person name="Rao L."/>
            <person name="Wan B."/>
            <person name="Guo Y."/>
            <person name="Wu X."/>
            <person name="Yu J."/>
            <person name="Chen L."/>
            <person name="Li M."/>
            <person name="Yu F."/>
        </authorList>
    </citation>
    <scope>NUCLEOTIDE SEQUENCE</scope>
    <source>
        <strain evidence="15">NC-4</strain>
    </source>
</reference>
<evidence type="ECO:0000313" key="38">
    <source>
        <dbReference type="Proteomes" id="UP000547874"/>
    </source>
</evidence>
<dbReference type="SMR" id="A0A0D6HUN3"/>
<reference evidence="18 33" key="7">
    <citation type="submission" date="2020-01" db="EMBL/GenBank/DDBJ databases">
        <title>Analysis of Virulence and Antimicrobial Resistance Gene Carriage in Staphylococcus aureus Infections in Equids Using Whole Genome Sequencing.</title>
        <authorList>
            <person name="Little S.V."/>
            <person name="Hillhouse A.E."/>
            <person name="Cohen N.D."/>
            <person name="Lawhon S.D."/>
            <person name="Bryan L.K."/>
        </authorList>
    </citation>
    <scope>NUCLEOTIDE SEQUENCE [LARGE SCALE GENOMIC DNA]</scope>
    <source>
        <strain evidence="18 33">61-017</strain>
    </source>
</reference>
<evidence type="ECO:0000313" key="37">
    <source>
        <dbReference type="Proteomes" id="UP000507112"/>
    </source>
</evidence>
<dbReference type="Proteomes" id="UP000442696">
    <property type="component" value="Unassembled WGS sequence"/>
</dbReference>
<dbReference type="CDD" id="cd05826">
    <property type="entry name" value="Sortase_B"/>
    <property type="match status" value="1"/>
</dbReference>
<evidence type="ECO:0000313" key="20">
    <source>
        <dbReference type="EMBL" id="RZH92776.1"/>
    </source>
</evidence>
<name>A0A0D6HUN3_STAAU</name>
<evidence type="ECO:0000313" key="30">
    <source>
        <dbReference type="Proteomes" id="UP000443708"/>
    </source>
</evidence>
<reference evidence="22 24" key="2">
    <citation type="submission" date="2018-06" db="EMBL/GenBank/DDBJ databases">
        <authorList>
            <consortium name="Pathogen Informatics"/>
            <person name="Doyle S."/>
        </authorList>
    </citation>
    <scope>NUCLEOTIDE SEQUENCE [LARGE SCALE GENOMIC DNA]</scope>
    <source>
        <strain evidence="22 24">NCTC10702</strain>
    </source>
</reference>
<evidence type="ECO:0000256" key="3">
    <source>
        <dbReference type="PIRSR" id="PIRSR030150-2"/>
    </source>
</evidence>
<evidence type="ECO:0000313" key="8">
    <source>
        <dbReference type="EMBL" id="CAA4355486.1"/>
    </source>
</evidence>
<evidence type="ECO:0000313" key="31">
    <source>
        <dbReference type="Proteomes" id="UP000459586"/>
    </source>
</evidence>
<dbReference type="InterPro" id="IPR015986">
    <property type="entry name" value="SrtB_Firmicute"/>
</dbReference>
<dbReference type="EMBL" id="JAAFLG010000005">
    <property type="protein sequence ID" value="NDP55760.1"/>
    <property type="molecule type" value="Genomic_DNA"/>
</dbReference>
<sequence length="244" mass="29163">MRMKRFLTIVQILLVVIIIIFGYKIVQTYIEDKQERANYEKLQQKFQMLMSKHQEHVRPQFESLEKINKDIVGWIKLSGTSLNYPVLQGKTNHDYLNLDFEREHRRKGSIFMDFRNELKNLNHNTILYGHHVGDNTMFDVLEDYLKQSFYEKHKIIEFDNKYGKYQLQVFSAYKTTTKDNYIRTDFENDQDYQQFLDETKRKSVINSDVNVTVKDRIMTLSTCEDAYSETTKRIVVVAKIIKVS</sequence>
<dbReference type="EMBL" id="WPTS01000025">
    <property type="protein sequence ID" value="MVK34846.1"/>
    <property type="molecule type" value="Genomic_DNA"/>
</dbReference>
<evidence type="ECO:0000313" key="23">
    <source>
        <dbReference type="Proteomes" id="UP000217245"/>
    </source>
</evidence>
<dbReference type="PIRSF" id="PIRSF030150">
    <property type="entry name" value="UCP030150"/>
    <property type="match status" value="1"/>
</dbReference>
<dbReference type="Proteomes" id="UP000459702">
    <property type="component" value="Unassembled WGS sequence"/>
</dbReference>
<evidence type="ECO:0000313" key="22">
    <source>
        <dbReference type="EMBL" id="SUL34399.1"/>
    </source>
</evidence>
<evidence type="ECO:0000313" key="36">
    <source>
        <dbReference type="Proteomes" id="UP000505390"/>
    </source>
</evidence>
<dbReference type="RefSeq" id="WP_001242429.1">
    <property type="nucleotide sequence ID" value="NC_021670.1"/>
</dbReference>
<evidence type="ECO:0000313" key="14">
    <source>
        <dbReference type="EMBL" id="CAD7353036.1"/>
    </source>
</evidence>
<evidence type="ECO:0000313" key="32">
    <source>
        <dbReference type="Proteomes" id="UP000459702"/>
    </source>
</evidence>
<evidence type="ECO:0000313" key="9">
    <source>
        <dbReference type="EMBL" id="CAA4669711.1"/>
    </source>
</evidence>
<dbReference type="EMBL" id="UAUZ02000002">
    <property type="protein sequence ID" value="CAD7353036.1"/>
    <property type="molecule type" value="Genomic_DNA"/>
</dbReference>
<dbReference type="Proteomes" id="UP000443708">
    <property type="component" value="Unassembled WGS sequence"/>
</dbReference>
<evidence type="ECO:0000256" key="4">
    <source>
        <dbReference type="PIRSR" id="PIRSR605754-1"/>
    </source>
</evidence>
<dbReference type="EMBL" id="WPXC01000013">
    <property type="protein sequence ID" value="MVM10399.1"/>
    <property type="molecule type" value="Genomic_DNA"/>
</dbReference>
<dbReference type="Proteomes" id="UP000507112">
    <property type="component" value="Unassembled WGS sequence"/>
</dbReference>
<dbReference type="Proteomes" id="UP000251686">
    <property type="component" value="Unassembled WGS sequence"/>
</dbReference>
<dbReference type="EMBL" id="RQTF01000183">
    <property type="protein sequence ID" value="RZI06573.1"/>
    <property type="molecule type" value="Genomic_DNA"/>
</dbReference>
<dbReference type="Gene3D" id="2.40.260.10">
    <property type="entry name" value="Sortase"/>
    <property type="match status" value="1"/>
</dbReference>
<dbReference type="EMBL" id="CACUNS010000001">
    <property type="protein sequence ID" value="CAA6042625.1"/>
    <property type="molecule type" value="Genomic_DNA"/>
</dbReference>
<evidence type="ECO:0000313" key="11">
    <source>
        <dbReference type="EMBL" id="CAA6297406.1"/>
    </source>
</evidence>
<dbReference type="EC" id="3.4.22.71" evidence="17 20"/>
<dbReference type="EMBL" id="JAIUEN010000016">
    <property type="protein sequence ID" value="MCE3361330.1"/>
    <property type="molecule type" value="Genomic_DNA"/>
</dbReference>
<evidence type="ECO:0000256" key="2">
    <source>
        <dbReference type="PIRSR" id="PIRSR030150-1"/>
    </source>
</evidence>
<dbReference type="Proteomes" id="UP000294017">
    <property type="component" value="Unassembled WGS sequence"/>
</dbReference>
<evidence type="ECO:0000313" key="34">
    <source>
        <dbReference type="Proteomes" id="UP000471199"/>
    </source>
</evidence>
<protein>
    <submittedName>
        <fullName evidence="17">Class B sortase</fullName>
        <ecNumber evidence="17 20">3.4.22.71</ecNumber>
    </submittedName>
    <submittedName>
        <fullName evidence="6">NPQTN specific sortase B</fullName>
    </submittedName>
    <submittedName>
        <fullName evidence="5">SrtB family sortase</fullName>
    </submittedName>
</protein>
<dbReference type="Proteomes" id="UP000471199">
    <property type="component" value="Unassembled WGS sequence"/>
</dbReference>
<evidence type="ECO:0000313" key="12">
    <source>
        <dbReference type="EMBL" id="CAC5770127.1"/>
    </source>
</evidence>
<dbReference type="EMBL" id="CACTQT010000002">
    <property type="protein sequence ID" value="CAA4355486.1"/>
    <property type="molecule type" value="Genomic_DNA"/>
</dbReference>
<evidence type="ECO:0000313" key="18">
    <source>
        <dbReference type="EMBL" id="NDP55760.1"/>
    </source>
</evidence>
<dbReference type="OMA" id="TWLFGHA"/>
<dbReference type="EMBL" id="UHBY01000003">
    <property type="protein sequence ID" value="SUL34399.1"/>
    <property type="molecule type" value="Genomic_DNA"/>
</dbReference>
<dbReference type="EMBL" id="CAIIGD010000005">
    <property type="protein sequence ID" value="CAC8219680.1"/>
    <property type="molecule type" value="Genomic_DNA"/>
</dbReference>
<feature type="site" description="Transition state stabilizer" evidence="3">
    <location>
        <position position="233"/>
    </location>
</feature>
<dbReference type="GO" id="GO:0016787">
    <property type="term" value="F:hydrolase activity"/>
    <property type="evidence" value="ECO:0007669"/>
    <property type="project" value="UniProtKB-KW"/>
</dbReference>
<evidence type="ECO:0000313" key="28">
    <source>
        <dbReference type="Proteomes" id="UP000442782"/>
    </source>
</evidence>
<reference evidence="5 23" key="1">
    <citation type="submission" date="2017-09" db="EMBL/GenBank/DDBJ databases">
        <title>A single nucleotide polymorphism in the Staphylococcus aureus virulence regulator SaeR abolishes pathogenesis.</title>
        <authorList>
            <person name="Copin R.J."/>
            <person name="Sause W."/>
            <person name="Shopsin B."/>
            <person name="Torres V.J."/>
        </authorList>
    </citation>
    <scope>NUCLEOTIDE SEQUENCE [LARGE SCALE GENOMIC DNA]</scope>
    <source>
        <strain evidence="23">Newman</strain>
        <strain evidence="5">Newman_D2C</strain>
    </source>
</reference>
<dbReference type="AlphaFoldDB" id="A0A0D6HUN3"/>
<dbReference type="SUPFAM" id="SSF63817">
    <property type="entry name" value="Sortase"/>
    <property type="match status" value="1"/>
</dbReference>
<keyword evidence="1 17" id="KW-0378">Hydrolase</keyword>
<dbReference type="EMBL" id="JAANEC010000074">
    <property type="protein sequence ID" value="NUY12391.1"/>
    <property type="molecule type" value="Genomic_DNA"/>
</dbReference>
<evidence type="ECO:0000313" key="24">
    <source>
        <dbReference type="Proteomes" id="UP000254116"/>
    </source>
</evidence>
<reference evidence="34 35" key="4">
    <citation type="submission" date="2019-11" db="EMBL/GenBank/DDBJ databases">
        <title>Implementation of targeted gown and glove precautions to prevent Staphylococcus aureus acquisition in community-based nursing homes.</title>
        <authorList>
            <person name="Stine O.C."/>
        </authorList>
    </citation>
    <scope>NUCLEOTIDE SEQUENCE [LARGE SCALE GENOMIC DNA]</scope>
    <source>
        <strain evidence="17 35">S_1081.LBCF.DN</strain>
        <strain evidence="16 34">S_2062.LAUP.DI</strain>
    </source>
</reference>
<dbReference type="Proteomes" id="UP000478867">
    <property type="component" value="Unassembled WGS sequence"/>
</dbReference>
<dbReference type="InterPro" id="IPR023365">
    <property type="entry name" value="Sortase_dom-sf"/>
</dbReference>
<dbReference type="EMBL" id="CACTWD010000001">
    <property type="protein sequence ID" value="CAA4669711.1"/>
    <property type="molecule type" value="Genomic_DNA"/>
</dbReference>
<dbReference type="Proteomes" id="UP000443506">
    <property type="component" value="Unassembled WGS sequence"/>
</dbReference>
<evidence type="ECO:0000313" key="25">
    <source>
        <dbReference type="Proteomes" id="UP000293434"/>
    </source>
</evidence>
<dbReference type="Proteomes" id="UP000466646">
    <property type="component" value="Unassembled WGS sequence"/>
</dbReference>
<dbReference type="KEGG" id="saur:SABB_02601"/>
<dbReference type="Proteomes" id="UP000293434">
    <property type="component" value="Unassembled WGS sequence"/>
</dbReference>
<reference evidence="25 26" key="3">
    <citation type="submission" date="2018-11" db="EMBL/GenBank/DDBJ databases">
        <title>Genomic profiling of Staphylococcus species from a Poultry farm system in KwaZulu-Natal, South Africa.</title>
        <authorList>
            <person name="Amoako D.G."/>
            <person name="Somboro A.M."/>
            <person name="Abia A.L.K."/>
            <person name="Bester L.A."/>
            <person name="Essack S.Y."/>
        </authorList>
    </citation>
    <scope>NUCLEOTIDE SEQUENCE [LARGE SCALE GENOMIC DNA]</scope>
    <source>
        <strain evidence="21 26">SA12</strain>
        <strain evidence="20 25">SA9</strain>
    </source>
</reference>
<evidence type="ECO:0000313" key="21">
    <source>
        <dbReference type="EMBL" id="RZI06573.1"/>
    </source>
</evidence>
<reference evidence="19 38" key="6">
    <citation type="journal article" date="2020" name="J. Antimicrob. Chemother.">
        <title>Detection of heterogeneous vancomycin intermediate resistance in MRSA isolates from Latin America.</title>
        <authorList>
            <person name="Castro B.E."/>
            <person name="Berrio M."/>
            <person name="Vargas M.L."/>
            <person name="Carvajal L.P."/>
            <person name="Millan L.V."/>
            <person name="Rios R."/>
            <person name="Hernandez A.K."/>
            <person name="Rincon S."/>
            <person name="Cubides P."/>
            <person name="Forero E."/>
            <person name="Dinh A."/>
            <person name="Seas C."/>
            <person name="Munita J.M."/>
            <person name="Arias C.A."/>
            <person name="Reyes J."/>
            <person name="Diaz L."/>
        </authorList>
    </citation>
    <scope>NUCLEOTIDE SEQUENCE [LARGE SCALE GENOMIC DNA]</scope>
    <source>
        <strain evidence="19 38">UE1097</strain>
    </source>
</reference>
<dbReference type="Proteomes" id="UP000459586">
    <property type="component" value="Unassembled WGS sequence"/>
</dbReference>
<dbReference type="InterPro" id="IPR005754">
    <property type="entry name" value="Sortase"/>
</dbReference>
<proteinExistence type="predicted"/>
<evidence type="ECO:0000313" key="27">
    <source>
        <dbReference type="Proteomes" id="UP000442696"/>
    </source>
</evidence>
<dbReference type="Proteomes" id="UP001200271">
    <property type="component" value="Unassembled WGS sequence"/>
</dbReference>
<feature type="active site" description="Proton donor/acceptor" evidence="4">
    <location>
        <position position="130"/>
    </location>
</feature>